<reference evidence="2" key="1">
    <citation type="journal article" date="2018" name="Genome Biol.">
        <title>SKESA: strategic k-mer extension for scrupulous assemblies.</title>
        <authorList>
            <person name="Souvorov A."/>
            <person name="Agarwala R."/>
            <person name="Lipman D.J."/>
        </authorList>
    </citation>
    <scope>NUCLEOTIDE SEQUENCE</scope>
    <source>
        <strain evidence="2">1930</strain>
    </source>
</reference>
<gene>
    <name evidence="2" type="ORF">I7278_17570</name>
    <name evidence="3" type="ORF">I7278_27720</name>
</gene>
<sequence>MEWVKGWWPILWAGVLTAVQVIQLLLAKTYARREELEQVRRKMDELQTQVDGMPTQEQVTQLLLEMANTRGEMKELRAQIQPVEHLSRLLLEQRLNDDK</sequence>
<organism evidence="2">
    <name type="scientific">Vibrio parahaemolyticus</name>
    <dbReference type="NCBI Taxonomy" id="670"/>
    <lineage>
        <taxon>Bacteria</taxon>
        <taxon>Pseudomonadati</taxon>
        <taxon>Pseudomonadota</taxon>
        <taxon>Gammaproteobacteria</taxon>
        <taxon>Vibrionales</taxon>
        <taxon>Vibrionaceae</taxon>
        <taxon>Vibrio</taxon>
    </lineage>
</organism>
<name>A0A8H9K0V0_VIBPH</name>
<evidence type="ECO:0000256" key="1">
    <source>
        <dbReference type="SAM" id="Phobius"/>
    </source>
</evidence>
<evidence type="ECO:0000313" key="2">
    <source>
        <dbReference type="EMBL" id="HAS6678614.1"/>
    </source>
</evidence>
<dbReference type="Pfam" id="PF10805">
    <property type="entry name" value="DUF2730"/>
    <property type="match status" value="1"/>
</dbReference>
<keyword evidence="1" id="KW-0472">Membrane</keyword>
<reference evidence="2" key="2">
    <citation type="submission" date="2019-12" db="EMBL/GenBank/DDBJ databases">
        <authorList>
            <consortium name="NCBI Pathogen Detection Project"/>
        </authorList>
    </citation>
    <scope>NUCLEOTIDE SEQUENCE</scope>
    <source>
        <strain evidence="2">1930</strain>
    </source>
</reference>
<evidence type="ECO:0000313" key="3">
    <source>
        <dbReference type="EMBL" id="HAS6680550.1"/>
    </source>
</evidence>
<dbReference type="Proteomes" id="UP000856022">
    <property type="component" value="Unassembled WGS sequence"/>
</dbReference>
<dbReference type="EMBL" id="DACQKT010000009">
    <property type="protein sequence ID" value="HAS6678614.1"/>
    <property type="molecule type" value="Genomic_DNA"/>
</dbReference>
<accession>A0A8H9K0V0</accession>
<comment type="caution">
    <text evidence="2">The sequence shown here is derived from an EMBL/GenBank/DDBJ whole genome shotgun (WGS) entry which is preliminary data.</text>
</comment>
<feature type="transmembrane region" description="Helical" evidence="1">
    <location>
        <begin position="6"/>
        <end position="26"/>
    </location>
</feature>
<keyword evidence="1" id="KW-1133">Transmembrane helix</keyword>
<dbReference type="InterPro" id="IPR020269">
    <property type="entry name" value="Phage_Mu_Releasin"/>
</dbReference>
<dbReference type="AlphaFoldDB" id="A0A8H9K0V0"/>
<proteinExistence type="predicted"/>
<protein>
    <submittedName>
        <fullName evidence="2">DUF2730 family protein</fullName>
    </submittedName>
</protein>
<dbReference type="EMBL" id="DACQKT010000082">
    <property type="protein sequence ID" value="HAS6680550.1"/>
    <property type="molecule type" value="Genomic_DNA"/>
</dbReference>
<keyword evidence="1" id="KW-0812">Transmembrane</keyword>